<dbReference type="Pfam" id="PF08970">
    <property type="entry name" value="Sda"/>
    <property type="match status" value="1"/>
</dbReference>
<dbReference type="InterPro" id="IPR036916">
    <property type="entry name" value="Sda_sf"/>
</dbReference>
<name>A0A841Q894_9BACI</name>
<dbReference type="SUPFAM" id="SSF100985">
    <property type="entry name" value="Sporulation inhibitor Sda"/>
    <property type="match status" value="1"/>
</dbReference>
<dbReference type="EMBL" id="JACHGH010000011">
    <property type="protein sequence ID" value="MBB6454630.1"/>
    <property type="molecule type" value="Genomic_DNA"/>
</dbReference>
<dbReference type="Proteomes" id="UP000581688">
    <property type="component" value="Unassembled WGS sequence"/>
</dbReference>
<comment type="caution">
    <text evidence="1">The sequence shown here is derived from an EMBL/GenBank/DDBJ whole genome shotgun (WGS) entry which is preliminary data.</text>
</comment>
<evidence type="ECO:0008006" key="3">
    <source>
        <dbReference type="Google" id="ProtNLM"/>
    </source>
</evidence>
<gene>
    <name evidence="1" type="ORF">HNQ94_003119</name>
</gene>
<evidence type="ECO:0000313" key="1">
    <source>
        <dbReference type="EMBL" id="MBB6454630.1"/>
    </source>
</evidence>
<reference evidence="1 2" key="1">
    <citation type="submission" date="2020-08" db="EMBL/GenBank/DDBJ databases">
        <title>Genomic Encyclopedia of Type Strains, Phase IV (KMG-IV): sequencing the most valuable type-strain genomes for metagenomic binning, comparative biology and taxonomic classification.</title>
        <authorList>
            <person name="Goeker M."/>
        </authorList>
    </citation>
    <scope>NUCLEOTIDE SEQUENCE [LARGE SCALE GENOMIC DNA]</scope>
    <source>
        <strain evidence="1 2">DSM 19612</strain>
    </source>
</reference>
<sequence>MFYLTDELLVEIFTKAVLLDSDQELINMLGNEMQHRGINMKDINSGE</sequence>
<dbReference type="RefSeq" id="WP_174497133.1">
    <property type="nucleotide sequence ID" value="NZ_CADDWK010000012.1"/>
</dbReference>
<proteinExistence type="predicted"/>
<accession>A0A841Q894</accession>
<organism evidence="1 2">
    <name type="scientific">Salirhabdus euzebyi</name>
    <dbReference type="NCBI Taxonomy" id="394506"/>
    <lineage>
        <taxon>Bacteria</taxon>
        <taxon>Bacillati</taxon>
        <taxon>Bacillota</taxon>
        <taxon>Bacilli</taxon>
        <taxon>Bacillales</taxon>
        <taxon>Bacillaceae</taxon>
        <taxon>Salirhabdus</taxon>
    </lineage>
</organism>
<evidence type="ECO:0000313" key="2">
    <source>
        <dbReference type="Proteomes" id="UP000581688"/>
    </source>
</evidence>
<dbReference type="AlphaFoldDB" id="A0A841Q894"/>
<protein>
    <recommendedName>
        <fullName evidence="3">Sporulation histidine kinase inhibitor Sda</fullName>
    </recommendedName>
</protein>
<dbReference type="Gene3D" id="1.10.287.1100">
    <property type="entry name" value="Sporulation inhibitor A"/>
    <property type="match status" value="1"/>
</dbReference>
<keyword evidence="2" id="KW-1185">Reference proteome</keyword>
<dbReference type="InterPro" id="IPR015064">
    <property type="entry name" value="Sda"/>
</dbReference>